<dbReference type="OrthoDB" id="2684236at2759"/>
<evidence type="ECO:0000313" key="3">
    <source>
        <dbReference type="Proteomes" id="UP000054350"/>
    </source>
</evidence>
<name>A0A0L0SKK0_ALLM3</name>
<evidence type="ECO:0000313" key="2">
    <source>
        <dbReference type="EMBL" id="KNE63032.1"/>
    </source>
</evidence>
<reference evidence="3" key="2">
    <citation type="submission" date="2009-11" db="EMBL/GenBank/DDBJ databases">
        <title>The Genome Sequence of Allomyces macrogynus strain ATCC 38327.</title>
        <authorList>
            <consortium name="The Broad Institute Genome Sequencing Platform"/>
            <person name="Russ C."/>
            <person name="Cuomo C."/>
            <person name="Shea T."/>
            <person name="Young S.K."/>
            <person name="Zeng Q."/>
            <person name="Koehrsen M."/>
            <person name="Haas B."/>
            <person name="Borodovsky M."/>
            <person name="Guigo R."/>
            <person name="Alvarado L."/>
            <person name="Berlin A."/>
            <person name="Borenstein D."/>
            <person name="Chen Z."/>
            <person name="Engels R."/>
            <person name="Freedman E."/>
            <person name="Gellesch M."/>
            <person name="Goldberg J."/>
            <person name="Griggs A."/>
            <person name="Gujja S."/>
            <person name="Heiman D."/>
            <person name="Hepburn T."/>
            <person name="Howarth C."/>
            <person name="Jen D."/>
            <person name="Larson L."/>
            <person name="Lewis B."/>
            <person name="Mehta T."/>
            <person name="Park D."/>
            <person name="Pearson M."/>
            <person name="Roberts A."/>
            <person name="Saif S."/>
            <person name="Shenoy N."/>
            <person name="Sisk P."/>
            <person name="Stolte C."/>
            <person name="Sykes S."/>
            <person name="Walk T."/>
            <person name="White J."/>
            <person name="Yandava C."/>
            <person name="Burger G."/>
            <person name="Gray M.W."/>
            <person name="Holland P.W.H."/>
            <person name="King N."/>
            <person name="Lang F.B.F."/>
            <person name="Roger A.J."/>
            <person name="Ruiz-Trillo I."/>
            <person name="Lander E."/>
            <person name="Nusbaum C."/>
        </authorList>
    </citation>
    <scope>NUCLEOTIDE SEQUENCE [LARGE SCALE GENOMIC DNA]</scope>
    <source>
        <strain evidence="3">ATCC 38327</strain>
    </source>
</reference>
<dbReference type="STRING" id="578462.A0A0L0SKK0"/>
<feature type="region of interest" description="Disordered" evidence="1">
    <location>
        <begin position="84"/>
        <end position="107"/>
    </location>
</feature>
<feature type="region of interest" description="Disordered" evidence="1">
    <location>
        <begin position="1"/>
        <end position="62"/>
    </location>
</feature>
<feature type="region of interest" description="Disordered" evidence="1">
    <location>
        <begin position="447"/>
        <end position="475"/>
    </location>
</feature>
<proteinExistence type="predicted"/>
<evidence type="ECO:0000256" key="1">
    <source>
        <dbReference type="SAM" id="MobiDB-lite"/>
    </source>
</evidence>
<feature type="compositionally biased region" description="Polar residues" evidence="1">
    <location>
        <begin position="447"/>
        <end position="457"/>
    </location>
</feature>
<feature type="compositionally biased region" description="Low complexity" evidence="1">
    <location>
        <begin position="16"/>
        <end position="39"/>
    </location>
</feature>
<sequence length="962" mass="102937">MSDDDAPPPSAPAPEPVAATTTTTTTTTNDDADATPATTNDDDNDAPVLHRAESSPLPSQHYYNRNVRDEQLALDAGPRAPDELAARLGAPRPPQQHGTHARRTWPRPFPDRDWLAAALPDPIPGAPTDPAAAGAPVVALTVDRVVTASALEDHLLVLHQLLHRTRHPDPRTDALYLVRAENRYVKWLFMAERLRAAGDESLLVSGRLLPPIDVATMWFAHLTAVRHYTEDIARLFDDALLHVPPPLSKLRDRLELHAHDYEDRASAAMWEAFTGEAYTLRFDDESPFYLSCPTCTASVRVECHDYVLLKTDPSFRGIVCDGGAAAAAEASAANAAPPVIVPGGCGTVLTSGFLSAVRFVNDFKGSLREENVFLAGTLLNPVSGKPNHYLSKQIVQYLAQAPSVAELYSAVLVPLPSPPPSPSVNASAAPGPASSVQAVLDGSTVSTISGGSASTTDPAAGTAPSSRRASMAASGPSSSLAARRASWTTATPVVAPPQNLDPWRDISNVLFRLEVDLYALEIEDHRLISYHIRAAIERMERCYRDLVTPLSLDLVERVRGYWRVHAGLLVAWTVHAAATLPPALPRDEDDDDDDDTVLARDVLSADEADDGDEVAPRTLGRRTRGRGRSRVLTAPTIDVAQAILDVLPQGMVAIRPAKNGGYVLTFDTPQPAHAAADTPTMPAAFPTQDTAPATNADAPPPVPLMMPPRAPPAHRGATAAAYKLVPAARAAAAVASTGAASSRRSRSVPALRRALSSASTLDVIPELPLRMDARDEPLASPTTADAPVDEDTAAAADDPAADNGDDEAYVHPPPGDPWDTGRPGIDSAVTSSPILHRALASPSLLAQCTIRYHKMLLLQQRHAGLYASRLALAADMTLCHWTHLLHPPRYIRFCGAHYGRLITYEFASAQAMHAALVNTARRWERRYREPLDAGVVPKLSLADKLAALVDRVVGKLVSTGPI</sequence>
<dbReference type="Proteomes" id="UP000054350">
    <property type="component" value="Unassembled WGS sequence"/>
</dbReference>
<protein>
    <submittedName>
        <fullName evidence="2">Uncharacterized protein</fullName>
    </submittedName>
</protein>
<feature type="compositionally biased region" description="Low complexity" evidence="1">
    <location>
        <begin position="462"/>
        <end position="475"/>
    </location>
</feature>
<feature type="region of interest" description="Disordered" evidence="1">
    <location>
        <begin position="735"/>
        <end position="757"/>
    </location>
</feature>
<organism evidence="2 3">
    <name type="scientific">Allomyces macrogynus (strain ATCC 38327)</name>
    <name type="common">Allomyces javanicus var. macrogynus</name>
    <dbReference type="NCBI Taxonomy" id="578462"/>
    <lineage>
        <taxon>Eukaryota</taxon>
        <taxon>Fungi</taxon>
        <taxon>Fungi incertae sedis</taxon>
        <taxon>Blastocladiomycota</taxon>
        <taxon>Blastocladiomycetes</taxon>
        <taxon>Blastocladiales</taxon>
        <taxon>Blastocladiaceae</taxon>
        <taxon>Allomyces</taxon>
    </lineage>
</organism>
<feature type="compositionally biased region" description="Basic residues" evidence="1">
    <location>
        <begin position="619"/>
        <end position="628"/>
    </location>
</feature>
<feature type="compositionally biased region" description="Acidic residues" evidence="1">
    <location>
        <begin position="604"/>
        <end position="613"/>
    </location>
</feature>
<gene>
    <name evidence="2" type="ORF">AMAG_08199</name>
</gene>
<accession>A0A0L0SKK0</accession>
<dbReference type="VEuPathDB" id="FungiDB:AMAG_08199"/>
<dbReference type="AlphaFoldDB" id="A0A0L0SKK0"/>
<dbReference type="EMBL" id="GG745341">
    <property type="protein sequence ID" value="KNE63032.1"/>
    <property type="molecule type" value="Genomic_DNA"/>
</dbReference>
<feature type="region of interest" description="Disordered" evidence="1">
    <location>
        <begin position="601"/>
        <end position="628"/>
    </location>
</feature>
<keyword evidence="3" id="KW-1185">Reference proteome</keyword>
<reference evidence="2 3" key="1">
    <citation type="submission" date="2009-11" db="EMBL/GenBank/DDBJ databases">
        <title>Annotation of Allomyces macrogynus ATCC 38327.</title>
        <authorList>
            <consortium name="The Broad Institute Genome Sequencing Platform"/>
            <person name="Russ C."/>
            <person name="Cuomo C."/>
            <person name="Burger G."/>
            <person name="Gray M.W."/>
            <person name="Holland P.W.H."/>
            <person name="King N."/>
            <person name="Lang F.B.F."/>
            <person name="Roger A.J."/>
            <person name="Ruiz-Trillo I."/>
            <person name="Young S.K."/>
            <person name="Zeng Q."/>
            <person name="Gargeya S."/>
            <person name="Fitzgerald M."/>
            <person name="Haas B."/>
            <person name="Abouelleil A."/>
            <person name="Alvarado L."/>
            <person name="Arachchi H.M."/>
            <person name="Berlin A."/>
            <person name="Chapman S.B."/>
            <person name="Gearin G."/>
            <person name="Goldberg J."/>
            <person name="Griggs A."/>
            <person name="Gujja S."/>
            <person name="Hansen M."/>
            <person name="Heiman D."/>
            <person name="Howarth C."/>
            <person name="Larimer J."/>
            <person name="Lui A."/>
            <person name="MacDonald P.J.P."/>
            <person name="McCowen C."/>
            <person name="Montmayeur A."/>
            <person name="Murphy C."/>
            <person name="Neiman D."/>
            <person name="Pearson M."/>
            <person name="Priest M."/>
            <person name="Roberts A."/>
            <person name="Saif S."/>
            <person name="Shea T."/>
            <person name="Sisk P."/>
            <person name="Stolte C."/>
            <person name="Sykes S."/>
            <person name="Wortman J."/>
            <person name="Nusbaum C."/>
            <person name="Birren B."/>
        </authorList>
    </citation>
    <scope>NUCLEOTIDE SEQUENCE [LARGE SCALE GENOMIC DNA]</scope>
    <source>
        <strain evidence="2 3">ATCC 38327</strain>
    </source>
</reference>
<feature type="region of interest" description="Disordered" evidence="1">
    <location>
        <begin position="772"/>
        <end position="826"/>
    </location>
</feature>